<dbReference type="Proteomes" id="UP001055439">
    <property type="component" value="Chromosome 9"/>
</dbReference>
<dbReference type="AlphaFoldDB" id="A0A9E7L7X8"/>
<gene>
    <name evidence="2" type="ORF">MUK42_32771</name>
</gene>
<feature type="region of interest" description="Disordered" evidence="1">
    <location>
        <begin position="1"/>
        <end position="32"/>
    </location>
</feature>
<dbReference type="Gene3D" id="3.40.50.150">
    <property type="entry name" value="Vaccinia Virus protein VP39"/>
    <property type="match status" value="1"/>
</dbReference>
<sequence length="129" mass="14203">MSKPGEDSTQQISSRGHGKKLSRTNGYKRFPSDLDGFLSERSALELLQIEEEFDILEAPGSWSWCGDLPLTVAIGVHLMDLIDGVNQVQGDITNVRTAEVRREMGLMFYGVVLACRVSNMISLTRSGGI</sequence>
<proteinExistence type="predicted"/>
<dbReference type="InterPro" id="IPR029063">
    <property type="entry name" value="SAM-dependent_MTases_sf"/>
</dbReference>
<name>A0A9E7L7X8_9LILI</name>
<accession>A0A9E7L7X8</accession>
<evidence type="ECO:0000313" key="2">
    <source>
        <dbReference type="EMBL" id="URE43821.1"/>
    </source>
</evidence>
<reference evidence="2" key="1">
    <citation type="submission" date="2022-05" db="EMBL/GenBank/DDBJ databases">
        <title>The Musa troglodytarum L. genome provides insights into the mechanism of non-climacteric behaviour and enrichment of carotenoids.</title>
        <authorList>
            <person name="Wang J."/>
        </authorList>
    </citation>
    <scope>NUCLEOTIDE SEQUENCE</scope>
    <source>
        <tissue evidence="2">Leaf</tissue>
    </source>
</reference>
<evidence type="ECO:0000313" key="3">
    <source>
        <dbReference type="Proteomes" id="UP001055439"/>
    </source>
</evidence>
<organism evidence="2 3">
    <name type="scientific">Musa troglodytarum</name>
    <name type="common">fe'i banana</name>
    <dbReference type="NCBI Taxonomy" id="320322"/>
    <lineage>
        <taxon>Eukaryota</taxon>
        <taxon>Viridiplantae</taxon>
        <taxon>Streptophyta</taxon>
        <taxon>Embryophyta</taxon>
        <taxon>Tracheophyta</taxon>
        <taxon>Spermatophyta</taxon>
        <taxon>Magnoliopsida</taxon>
        <taxon>Liliopsida</taxon>
        <taxon>Zingiberales</taxon>
        <taxon>Musaceae</taxon>
        <taxon>Musa</taxon>
    </lineage>
</organism>
<dbReference type="EMBL" id="CP097511">
    <property type="protein sequence ID" value="URE43821.1"/>
    <property type="molecule type" value="Genomic_DNA"/>
</dbReference>
<protein>
    <submittedName>
        <fullName evidence="2">Uncharacterized protein</fullName>
    </submittedName>
</protein>
<evidence type="ECO:0000256" key="1">
    <source>
        <dbReference type="SAM" id="MobiDB-lite"/>
    </source>
</evidence>
<dbReference type="OrthoDB" id="289250at2759"/>
<keyword evidence="3" id="KW-1185">Reference proteome</keyword>